<feature type="compositionally biased region" description="Basic and acidic residues" evidence="1">
    <location>
        <begin position="125"/>
        <end position="139"/>
    </location>
</feature>
<reference evidence="2 3" key="1">
    <citation type="journal article" date="2020" name="Microorganisms">
        <title>Osmotic Adaptation and Compatible Solute Biosynthesis of Phototrophic Bacteria as Revealed from Genome Analyses.</title>
        <authorList>
            <person name="Imhoff J.F."/>
            <person name="Rahn T."/>
            <person name="Kunzel S."/>
            <person name="Keller A."/>
            <person name="Neulinger S.C."/>
        </authorList>
    </citation>
    <scope>NUCLEOTIDE SEQUENCE [LARGE SCALE GENOMIC DNA]</scope>
    <source>
        <strain evidence="2 3">DSM 6210</strain>
    </source>
</reference>
<sequence length="166" mass="18002">MQPPAPVPAPRFPPPAQTAASEQGTGEAPMPPEYDADTGRIAFDFAGLRLTQSRSDDAYLLDIDLRGLPPEQVQIRPAGGGLLLAVRRTAETSREETLEGGRGYRRSWGFSTGQRVKRLPAPPDADVRNLQRTDADGSIRVRIPRRADLPGYGPPAPETAPQEPQQ</sequence>
<dbReference type="EMBL" id="NRRV01000007">
    <property type="protein sequence ID" value="MBK1630017.1"/>
    <property type="molecule type" value="Genomic_DNA"/>
</dbReference>
<feature type="compositionally biased region" description="Pro residues" evidence="1">
    <location>
        <begin position="1"/>
        <end position="16"/>
    </location>
</feature>
<dbReference type="Proteomes" id="UP000748752">
    <property type="component" value="Unassembled WGS sequence"/>
</dbReference>
<dbReference type="InterPro" id="IPR008978">
    <property type="entry name" value="HSP20-like_chaperone"/>
</dbReference>
<evidence type="ECO:0000313" key="3">
    <source>
        <dbReference type="Proteomes" id="UP000748752"/>
    </source>
</evidence>
<dbReference type="CDD" id="cd06464">
    <property type="entry name" value="ACD_sHsps-like"/>
    <property type="match status" value="1"/>
</dbReference>
<evidence type="ECO:0000313" key="2">
    <source>
        <dbReference type="EMBL" id="MBK1630017.1"/>
    </source>
</evidence>
<organism evidence="2 3">
    <name type="scientific">Thiohalocapsa halophila</name>
    <dbReference type="NCBI Taxonomy" id="69359"/>
    <lineage>
        <taxon>Bacteria</taxon>
        <taxon>Pseudomonadati</taxon>
        <taxon>Pseudomonadota</taxon>
        <taxon>Gammaproteobacteria</taxon>
        <taxon>Chromatiales</taxon>
        <taxon>Chromatiaceae</taxon>
        <taxon>Thiohalocapsa</taxon>
    </lineage>
</organism>
<feature type="region of interest" description="Disordered" evidence="1">
    <location>
        <begin position="91"/>
        <end position="110"/>
    </location>
</feature>
<accession>A0ABS1CDP8</accession>
<name>A0ABS1CDP8_9GAMM</name>
<dbReference type="SUPFAM" id="SSF49764">
    <property type="entry name" value="HSP20-like chaperones"/>
    <property type="match status" value="1"/>
</dbReference>
<feature type="region of interest" description="Disordered" evidence="1">
    <location>
        <begin position="115"/>
        <end position="166"/>
    </location>
</feature>
<feature type="region of interest" description="Disordered" evidence="1">
    <location>
        <begin position="1"/>
        <end position="37"/>
    </location>
</feature>
<keyword evidence="3" id="KW-1185">Reference proteome</keyword>
<protein>
    <recommendedName>
        <fullName evidence="4">Hsp20/alpha crystallin family protein</fullName>
    </recommendedName>
</protein>
<dbReference type="Gene3D" id="2.60.40.790">
    <property type="match status" value="1"/>
</dbReference>
<gene>
    <name evidence="2" type="ORF">CKO31_04540</name>
</gene>
<comment type="caution">
    <text evidence="2">The sequence shown here is derived from an EMBL/GenBank/DDBJ whole genome shotgun (WGS) entry which is preliminary data.</text>
</comment>
<proteinExistence type="predicted"/>
<evidence type="ECO:0000256" key="1">
    <source>
        <dbReference type="SAM" id="MobiDB-lite"/>
    </source>
</evidence>
<evidence type="ECO:0008006" key="4">
    <source>
        <dbReference type="Google" id="ProtNLM"/>
    </source>
</evidence>